<evidence type="ECO:0000313" key="2">
    <source>
        <dbReference type="EMBL" id="NYS80140.1"/>
    </source>
</evidence>
<feature type="transmembrane region" description="Helical" evidence="1">
    <location>
        <begin position="114"/>
        <end position="138"/>
    </location>
</feature>
<keyword evidence="3" id="KW-1185">Reference proteome</keyword>
<feature type="transmembrane region" description="Helical" evidence="1">
    <location>
        <begin position="150"/>
        <end position="173"/>
    </location>
</feature>
<evidence type="ECO:0000256" key="1">
    <source>
        <dbReference type="SAM" id="Phobius"/>
    </source>
</evidence>
<protein>
    <submittedName>
        <fullName evidence="2">Uncharacterized protein</fullName>
    </submittedName>
</protein>
<sequence length="182" mass="20498">MSKKLNVLNIIKEHMGTLKNNATGKASLIDAFVFMLVPFGLAVAAAYFVPVLKNDQLSLAVNFGAIITALLMSVLVLVYDQESKLKSTLDSLPDNADYSKKKSFYLKIRLMQELYQNICFSIVSALLLVVFSFAQIFIKDIVSDCLGQWFLMFLTACIVFFFMNIVLTMLMVIKRFHALLTN</sequence>
<accession>A0A7Z0LXB2</accession>
<proteinExistence type="predicted"/>
<keyword evidence="1" id="KW-1133">Transmembrane helix</keyword>
<feature type="transmembrane region" description="Helical" evidence="1">
    <location>
        <begin position="60"/>
        <end position="79"/>
    </location>
</feature>
<keyword evidence="1" id="KW-0472">Membrane</keyword>
<dbReference type="Proteomes" id="UP000526892">
    <property type="component" value="Unassembled WGS sequence"/>
</dbReference>
<organism evidence="2 3">
    <name type="scientific">Vreelandella glaciei</name>
    <dbReference type="NCBI Taxonomy" id="186761"/>
    <lineage>
        <taxon>Bacteria</taxon>
        <taxon>Pseudomonadati</taxon>
        <taxon>Pseudomonadota</taxon>
        <taxon>Gammaproteobacteria</taxon>
        <taxon>Oceanospirillales</taxon>
        <taxon>Halomonadaceae</taxon>
        <taxon>Vreelandella</taxon>
    </lineage>
</organism>
<dbReference type="EMBL" id="JACCDE010000042">
    <property type="protein sequence ID" value="NYS80140.1"/>
    <property type="molecule type" value="Genomic_DNA"/>
</dbReference>
<feature type="transmembrane region" description="Helical" evidence="1">
    <location>
        <begin position="28"/>
        <end position="48"/>
    </location>
</feature>
<name>A0A7Z0LXB2_9GAMM</name>
<reference evidence="2 3" key="1">
    <citation type="journal article" date="2003" name="Extremophiles">
        <title>Halomonas glaciei sp. nov. isolated from fast ice of Adelie Land, Antarctica.</title>
        <authorList>
            <person name="Reddy G.S."/>
            <person name="Raghavan P.U."/>
            <person name="Sarita N.B."/>
            <person name="Prakash J.S."/>
            <person name="Nagesh N."/>
            <person name="Delille D."/>
            <person name="Shivaji S."/>
        </authorList>
    </citation>
    <scope>NUCLEOTIDE SEQUENCE [LARGE SCALE GENOMIC DNA]</scope>
    <source>
        <strain evidence="2 3">DD39</strain>
    </source>
</reference>
<dbReference type="RefSeq" id="WP_179917215.1">
    <property type="nucleotide sequence ID" value="NZ_JACCDE010000042.1"/>
</dbReference>
<dbReference type="AlphaFoldDB" id="A0A7Z0LXB2"/>
<keyword evidence="1" id="KW-0812">Transmembrane</keyword>
<gene>
    <name evidence="2" type="ORF">HZS80_20965</name>
</gene>
<comment type="caution">
    <text evidence="2">The sequence shown here is derived from an EMBL/GenBank/DDBJ whole genome shotgun (WGS) entry which is preliminary data.</text>
</comment>
<evidence type="ECO:0000313" key="3">
    <source>
        <dbReference type="Proteomes" id="UP000526892"/>
    </source>
</evidence>